<feature type="domain" description="Aconitase A/isopropylmalate dehydratase small subunit swivel" evidence="2">
    <location>
        <begin position="128"/>
        <end position="172"/>
    </location>
</feature>
<dbReference type="SMR" id="A0A0B2PC39"/>
<dbReference type="EMBL" id="KN667408">
    <property type="protein sequence ID" value="KHN06865.1"/>
    <property type="molecule type" value="Genomic_DNA"/>
</dbReference>
<reference evidence="3" key="1">
    <citation type="submission" date="2014-07" db="EMBL/GenBank/DDBJ databases">
        <title>Identification of a novel salt tolerance gene in wild soybean by whole-genome sequencing.</title>
        <authorList>
            <person name="Lam H.-M."/>
            <person name="Qi X."/>
            <person name="Li M.-W."/>
            <person name="Liu X."/>
            <person name="Xie M."/>
            <person name="Ni M."/>
            <person name="Xu X."/>
        </authorList>
    </citation>
    <scope>NUCLEOTIDE SEQUENCE [LARGE SCALE GENOMIC DNA]</scope>
    <source>
        <tissue evidence="3">Root</tissue>
    </source>
</reference>
<accession>A0A0B2PC39</accession>
<dbReference type="Proteomes" id="UP000053555">
    <property type="component" value="Unassembled WGS sequence"/>
</dbReference>
<evidence type="ECO:0000313" key="3">
    <source>
        <dbReference type="EMBL" id="KHN06865.1"/>
    </source>
</evidence>
<dbReference type="EC" id="4.2.1.33" evidence="3"/>
<dbReference type="InterPro" id="IPR050075">
    <property type="entry name" value="LeuD"/>
</dbReference>
<dbReference type="GO" id="GO:0043436">
    <property type="term" value="P:oxoacid metabolic process"/>
    <property type="evidence" value="ECO:0007669"/>
    <property type="project" value="UniProtKB-ARBA"/>
</dbReference>
<dbReference type="InterPro" id="IPR000573">
    <property type="entry name" value="AconitaseA/IPMdHydase_ssu_swvl"/>
</dbReference>
<dbReference type="Pfam" id="PF00694">
    <property type="entry name" value="Aconitase_C"/>
    <property type="match status" value="1"/>
</dbReference>
<dbReference type="PANTHER" id="PTHR43345">
    <property type="entry name" value="3-ISOPROPYLMALATE DEHYDRATASE SMALL SUBUNIT 2-RELATED-RELATED"/>
    <property type="match status" value="1"/>
</dbReference>
<keyword evidence="3" id="KW-0413">Isomerase</keyword>
<sequence length="175" mass="19063">MALFSASATVLPQNLAFTSSTNLFPSHSHSLLHRFLSFSTPKSSNPRNCIAISLQTTHVQSGVCTSFYNLCYVVNDNIDTNQIIPAEYLTLVPSKPDEYEKFGSYTLTGIPATYPMRFVDLGEANTKYAIVIGSSNFGRGSSHEHAPVALSASSATIVFAESYARIFFRNSMATS</sequence>
<gene>
    <name evidence="3" type="ORF">glysoja_037609</name>
</gene>
<dbReference type="AlphaFoldDB" id="A0A0B2PC39"/>
<dbReference type="PANTHER" id="PTHR43345:SF2">
    <property type="entry name" value="3-ISOPROPYLMALATE DEHYDRATASE SMALL SUBUNIT 1"/>
    <property type="match status" value="1"/>
</dbReference>
<dbReference type="GO" id="GO:0016853">
    <property type="term" value="F:isomerase activity"/>
    <property type="evidence" value="ECO:0007669"/>
    <property type="project" value="UniProtKB-KW"/>
</dbReference>
<protein>
    <submittedName>
        <fullName evidence="3">Isopropylmalate/citramalate isomerase small subunit</fullName>
        <ecNumber evidence="3">4.2.1.33</ecNumber>
    </submittedName>
</protein>
<evidence type="ECO:0000256" key="1">
    <source>
        <dbReference type="ARBA" id="ARBA00023239"/>
    </source>
</evidence>
<name>A0A0B2PC39_GLYSO</name>
<keyword evidence="1 3" id="KW-0456">Lyase</keyword>
<dbReference type="Gene3D" id="3.20.19.10">
    <property type="entry name" value="Aconitase, domain 4"/>
    <property type="match status" value="1"/>
</dbReference>
<proteinExistence type="predicted"/>
<organism evidence="3">
    <name type="scientific">Glycine soja</name>
    <name type="common">Wild soybean</name>
    <dbReference type="NCBI Taxonomy" id="3848"/>
    <lineage>
        <taxon>Eukaryota</taxon>
        <taxon>Viridiplantae</taxon>
        <taxon>Streptophyta</taxon>
        <taxon>Embryophyta</taxon>
        <taxon>Tracheophyta</taxon>
        <taxon>Spermatophyta</taxon>
        <taxon>Magnoliopsida</taxon>
        <taxon>eudicotyledons</taxon>
        <taxon>Gunneridae</taxon>
        <taxon>Pentapetalae</taxon>
        <taxon>rosids</taxon>
        <taxon>fabids</taxon>
        <taxon>Fabales</taxon>
        <taxon>Fabaceae</taxon>
        <taxon>Papilionoideae</taxon>
        <taxon>50 kb inversion clade</taxon>
        <taxon>NPAAA clade</taxon>
        <taxon>indigoferoid/millettioid clade</taxon>
        <taxon>Phaseoleae</taxon>
        <taxon>Glycine</taxon>
        <taxon>Glycine subgen. Soja</taxon>
    </lineage>
</organism>
<dbReference type="GO" id="GO:0003861">
    <property type="term" value="F:3-isopropylmalate dehydratase activity"/>
    <property type="evidence" value="ECO:0007669"/>
    <property type="project" value="UniProtKB-EC"/>
</dbReference>
<dbReference type="InterPro" id="IPR015928">
    <property type="entry name" value="Aconitase/3IPM_dehydase_swvl"/>
</dbReference>
<dbReference type="SUPFAM" id="SSF52016">
    <property type="entry name" value="LeuD/IlvD-like"/>
    <property type="match status" value="1"/>
</dbReference>
<evidence type="ECO:0000259" key="2">
    <source>
        <dbReference type="Pfam" id="PF00694"/>
    </source>
</evidence>